<feature type="transmembrane region" description="Helical" evidence="9">
    <location>
        <begin position="388"/>
        <end position="412"/>
    </location>
</feature>
<evidence type="ECO:0000256" key="9">
    <source>
        <dbReference type="SAM" id="Phobius"/>
    </source>
</evidence>
<dbReference type="SMART" id="SM00220">
    <property type="entry name" value="S_TKc"/>
    <property type="match status" value="1"/>
</dbReference>
<dbReference type="InterPro" id="IPR008271">
    <property type="entry name" value="Ser/Thr_kinase_AS"/>
</dbReference>
<evidence type="ECO:0000256" key="6">
    <source>
        <dbReference type="ARBA" id="ARBA00022840"/>
    </source>
</evidence>
<evidence type="ECO:0000256" key="7">
    <source>
        <dbReference type="PROSITE-ProRule" id="PRU10141"/>
    </source>
</evidence>
<reference evidence="11 12" key="1">
    <citation type="submission" date="2019-03" db="EMBL/GenBank/DDBJ databases">
        <title>Genomic Encyclopedia of Archaeal and Bacterial Type Strains, Phase II (KMG-II): from individual species to whole genera.</title>
        <authorList>
            <person name="Goeker M."/>
        </authorList>
    </citation>
    <scope>NUCLEOTIDE SEQUENCE [LARGE SCALE GENOMIC DNA]</scope>
    <source>
        <strain evidence="11 12">DSM 24323</strain>
    </source>
</reference>
<dbReference type="Pfam" id="PF00069">
    <property type="entry name" value="Pkinase"/>
    <property type="match status" value="1"/>
</dbReference>
<dbReference type="Proteomes" id="UP000295371">
    <property type="component" value="Unassembled WGS sequence"/>
</dbReference>
<keyword evidence="5 11" id="KW-0418">Kinase</keyword>
<dbReference type="GO" id="GO:0005524">
    <property type="term" value="F:ATP binding"/>
    <property type="evidence" value="ECO:0007669"/>
    <property type="project" value="UniProtKB-UniRule"/>
</dbReference>
<evidence type="ECO:0000256" key="3">
    <source>
        <dbReference type="ARBA" id="ARBA00022679"/>
    </source>
</evidence>
<dbReference type="SUPFAM" id="SSF56112">
    <property type="entry name" value="Protein kinase-like (PK-like)"/>
    <property type="match status" value="1"/>
</dbReference>
<dbReference type="GO" id="GO:0004674">
    <property type="term" value="F:protein serine/threonine kinase activity"/>
    <property type="evidence" value="ECO:0007669"/>
    <property type="project" value="UniProtKB-KW"/>
</dbReference>
<keyword evidence="9" id="KW-0812">Transmembrane</keyword>
<dbReference type="PANTHER" id="PTHR43289">
    <property type="entry name" value="MITOGEN-ACTIVATED PROTEIN KINASE KINASE KINASE 20-RELATED"/>
    <property type="match status" value="1"/>
</dbReference>
<keyword evidence="9" id="KW-1133">Transmembrane helix</keyword>
<dbReference type="Gene3D" id="3.30.200.20">
    <property type="entry name" value="Phosphorylase Kinase, domain 1"/>
    <property type="match status" value="1"/>
</dbReference>
<feature type="region of interest" description="Disordered" evidence="8">
    <location>
        <begin position="290"/>
        <end position="311"/>
    </location>
</feature>
<feature type="compositionally biased region" description="Low complexity" evidence="8">
    <location>
        <begin position="363"/>
        <end position="379"/>
    </location>
</feature>
<sequence>MPEQIGRLQRLRRIGVGGFATVWLYHDPDLDSPVALKALADNWAQRDDVRERFLTEARILRKAENEHIVRVYDIGEINEVPYFVMTYADRGSVADLITPGTPGDPNLVAELLSQAGRGLSSLHRHGIIHRDIKPNNLLLRAEPDDGVRLLVADLGVAKEMLHASGLTQVVGTPAFMAPEQAGGLGVDLRADVHGLGAVAYTMLTGQFLREGGVEDLLAGAPPTPPSAFAELSADIDTVILRAVDPDPEQRWPDVTSFTQALDAAVNALRDPDDRDTAVRAAILNQLRSPDEPAAPVAAGLPVTGPSSRTRTAPEDMVLTAPIDVAAVEAQQAPTQQLAPAADRPVLHASAAALPVAEPPQRPEPAQAEVRTAASAESAPAPVPKTGPWPTIVAALLVLVVTFGIGWFGFTWFF</sequence>
<evidence type="ECO:0000256" key="5">
    <source>
        <dbReference type="ARBA" id="ARBA00022777"/>
    </source>
</evidence>
<dbReference type="PROSITE" id="PS50011">
    <property type="entry name" value="PROTEIN_KINASE_DOM"/>
    <property type="match status" value="1"/>
</dbReference>
<dbReference type="PANTHER" id="PTHR43289:SF6">
    <property type="entry name" value="SERINE_THREONINE-PROTEIN KINASE NEKL-3"/>
    <property type="match status" value="1"/>
</dbReference>
<keyword evidence="12" id="KW-1185">Reference proteome</keyword>
<keyword evidence="9" id="KW-0472">Membrane</keyword>
<evidence type="ECO:0000256" key="8">
    <source>
        <dbReference type="SAM" id="MobiDB-lite"/>
    </source>
</evidence>
<evidence type="ECO:0000256" key="4">
    <source>
        <dbReference type="ARBA" id="ARBA00022741"/>
    </source>
</evidence>
<evidence type="ECO:0000313" key="11">
    <source>
        <dbReference type="EMBL" id="TDT33245.1"/>
    </source>
</evidence>
<feature type="binding site" evidence="7">
    <location>
        <position position="37"/>
    </location>
    <ligand>
        <name>ATP</name>
        <dbReference type="ChEBI" id="CHEBI:30616"/>
    </ligand>
</feature>
<comment type="caution">
    <text evidence="11">The sequence shown here is derived from an EMBL/GenBank/DDBJ whole genome shotgun (WGS) entry which is preliminary data.</text>
</comment>
<keyword evidence="3" id="KW-0808">Transferase</keyword>
<keyword evidence="6 7" id="KW-0067">ATP-binding</keyword>
<dbReference type="CDD" id="cd14014">
    <property type="entry name" value="STKc_PknB_like"/>
    <property type="match status" value="1"/>
</dbReference>
<dbReference type="EMBL" id="SOAW01000001">
    <property type="protein sequence ID" value="TDT33245.1"/>
    <property type="molecule type" value="Genomic_DNA"/>
</dbReference>
<dbReference type="EC" id="2.7.11.1" evidence="1"/>
<dbReference type="OrthoDB" id="5241055at2"/>
<evidence type="ECO:0000256" key="1">
    <source>
        <dbReference type="ARBA" id="ARBA00012513"/>
    </source>
</evidence>
<dbReference type="InterPro" id="IPR000719">
    <property type="entry name" value="Prot_kinase_dom"/>
</dbReference>
<accession>A0A4R7J7M5</accession>
<keyword evidence="4 7" id="KW-0547">Nucleotide-binding</keyword>
<dbReference type="PROSITE" id="PS00107">
    <property type="entry name" value="PROTEIN_KINASE_ATP"/>
    <property type="match status" value="1"/>
</dbReference>
<proteinExistence type="predicted"/>
<evidence type="ECO:0000313" key="12">
    <source>
        <dbReference type="Proteomes" id="UP000295371"/>
    </source>
</evidence>
<feature type="region of interest" description="Disordered" evidence="8">
    <location>
        <begin position="354"/>
        <end position="384"/>
    </location>
</feature>
<dbReference type="InterPro" id="IPR011009">
    <property type="entry name" value="Kinase-like_dom_sf"/>
</dbReference>
<dbReference type="AlphaFoldDB" id="A0A4R7J7M5"/>
<feature type="domain" description="Protein kinase" evidence="10">
    <location>
        <begin position="8"/>
        <end position="265"/>
    </location>
</feature>
<dbReference type="RefSeq" id="WP_133753788.1">
    <property type="nucleotide sequence ID" value="NZ_SOAW01000001.1"/>
</dbReference>
<organism evidence="11 12">
    <name type="scientific">Naumannella halotolerans</name>
    <dbReference type="NCBI Taxonomy" id="993414"/>
    <lineage>
        <taxon>Bacteria</taxon>
        <taxon>Bacillati</taxon>
        <taxon>Actinomycetota</taxon>
        <taxon>Actinomycetes</taxon>
        <taxon>Propionibacteriales</taxon>
        <taxon>Propionibacteriaceae</taxon>
        <taxon>Naumannella</taxon>
    </lineage>
</organism>
<evidence type="ECO:0000256" key="2">
    <source>
        <dbReference type="ARBA" id="ARBA00022527"/>
    </source>
</evidence>
<evidence type="ECO:0000259" key="10">
    <source>
        <dbReference type="PROSITE" id="PS50011"/>
    </source>
</evidence>
<gene>
    <name evidence="11" type="ORF">CLV29_0850</name>
</gene>
<dbReference type="Gene3D" id="1.10.510.10">
    <property type="entry name" value="Transferase(Phosphotransferase) domain 1"/>
    <property type="match status" value="1"/>
</dbReference>
<name>A0A4R7J7M5_9ACTN</name>
<keyword evidence="2 11" id="KW-0723">Serine/threonine-protein kinase</keyword>
<dbReference type="InterPro" id="IPR017441">
    <property type="entry name" value="Protein_kinase_ATP_BS"/>
</dbReference>
<protein>
    <recommendedName>
        <fullName evidence="1">non-specific serine/threonine protein kinase</fullName>
        <ecNumber evidence="1">2.7.11.1</ecNumber>
    </recommendedName>
</protein>
<dbReference type="PROSITE" id="PS00108">
    <property type="entry name" value="PROTEIN_KINASE_ST"/>
    <property type="match status" value="1"/>
</dbReference>